<feature type="active site" description="Nucleophile" evidence="9">
    <location>
        <position position="34"/>
    </location>
</feature>
<dbReference type="GO" id="GO:0015035">
    <property type="term" value="F:protein-disulfide reductase activity"/>
    <property type="evidence" value="ECO:0007669"/>
    <property type="project" value="UniProtKB-UniRule"/>
</dbReference>
<feature type="active site" description="Nucleophile" evidence="9">
    <location>
        <position position="37"/>
    </location>
</feature>
<evidence type="ECO:0000256" key="2">
    <source>
        <dbReference type="ARBA" id="ARBA00020570"/>
    </source>
</evidence>
<dbReference type="CDD" id="cd02947">
    <property type="entry name" value="TRX_family"/>
    <property type="match status" value="1"/>
</dbReference>
<dbReference type="AlphaFoldDB" id="A0A7G6DZP9"/>
<dbReference type="InterPro" id="IPR017937">
    <property type="entry name" value="Thioredoxin_CS"/>
</dbReference>
<accession>A0A7G6DZP9</accession>
<evidence type="ECO:0000256" key="3">
    <source>
        <dbReference type="ARBA" id="ARBA00022448"/>
    </source>
</evidence>
<evidence type="ECO:0000256" key="10">
    <source>
        <dbReference type="PIRSR" id="PIRSR000077-4"/>
    </source>
</evidence>
<evidence type="ECO:0000256" key="1">
    <source>
        <dbReference type="ARBA" id="ARBA00008987"/>
    </source>
</evidence>
<dbReference type="InterPro" id="IPR013766">
    <property type="entry name" value="Thioredoxin_domain"/>
</dbReference>
<feature type="site" description="Deprotonates C-terminal active site Cys" evidence="9">
    <location>
        <position position="28"/>
    </location>
</feature>
<keyword evidence="5 10" id="KW-1015">Disulfide bond</keyword>
<dbReference type="PANTHER" id="PTHR45663">
    <property type="entry name" value="GEO12009P1"/>
    <property type="match status" value="1"/>
</dbReference>
<dbReference type="PRINTS" id="PR00421">
    <property type="entry name" value="THIOREDOXIN"/>
</dbReference>
<dbReference type="KEGG" id="tfr:BR63_02645"/>
<dbReference type="SUPFAM" id="SSF52833">
    <property type="entry name" value="Thioredoxin-like"/>
    <property type="match status" value="1"/>
</dbReference>
<keyword evidence="6 10" id="KW-0676">Redox-active center</keyword>
<protein>
    <recommendedName>
        <fullName evidence="2 7">Thioredoxin</fullName>
    </recommendedName>
</protein>
<sequence>MASDKVIQLTDSNFKNEVLDSTQPVLVDFWAAWCGPCKMIAPIIDEVAADYQGKVKIGKLNVDENSKTASEYGIMSIPTMVIFKNGKEVNRLVGFMPKAQLAKVLDQAL</sequence>
<dbReference type="GO" id="GO:0005829">
    <property type="term" value="C:cytosol"/>
    <property type="evidence" value="ECO:0007669"/>
    <property type="project" value="TreeGrafter"/>
</dbReference>
<dbReference type="Proteomes" id="UP000515847">
    <property type="component" value="Chromosome"/>
</dbReference>
<organism evidence="12 13">
    <name type="scientific">Thermanaerosceptrum fracticalcis</name>
    <dbReference type="NCBI Taxonomy" id="1712410"/>
    <lineage>
        <taxon>Bacteria</taxon>
        <taxon>Bacillati</taxon>
        <taxon>Bacillota</taxon>
        <taxon>Clostridia</taxon>
        <taxon>Eubacteriales</taxon>
        <taxon>Peptococcaceae</taxon>
        <taxon>Thermanaerosceptrum</taxon>
    </lineage>
</organism>
<feature type="domain" description="Thioredoxin" evidence="11">
    <location>
        <begin position="1"/>
        <end position="109"/>
    </location>
</feature>
<evidence type="ECO:0000256" key="8">
    <source>
        <dbReference type="PIRNR" id="PIRNR000077"/>
    </source>
</evidence>
<dbReference type="OrthoDB" id="9790390at2"/>
<feature type="site" description="Contributes to redox potential value" evidence="9">
    <location>
        <position position="35"/>
    </location>
</feature>
<dbReference type="FunFam" id="3.40.30.10:FF:000001">
    <property type="entry name" value="Thioredoxin"/>
    <property type="match status" value="1"/>
</dbReference>
<comment type="similarity">
    <text evidence="1 8">Belongs to the thioredoxin family.</text>
</comment>
<proteinExistence type="inferred from homology"/>
<evidence type="ECO:0000256" key="4">
    <source>
        <dbReference type="ARBA" id="ARBA00022982"/>
    </source>
</evidence>
<dbReference type="RefSeq" id="WP_034421732.1">
    <property type="nucleotide sequence ID" value="NZ_CP045798.1"/>
</dbReference>
<dbReference type="NCBIfam" id="TIGR01068">
    <property type="entry name" value="thioredoxin"/>
    <property type="match status" value="1"/>
</dbReference>
<name>A0A7G6DZP9_THEFR</name>
<dbReference type="InterPro" id="IPR036249">
    <property type="entry name" value="Thioredoxin-like_sf"/>
</dbReference>
<keyword evidence="4" id="KW-0249">Electron transport</keyword>
<dbReference type="EMBL" id="CP045798">
    <property type="protein sequence ID" value="QNB45303.1"/>
    <property type="molecule type" value="Genomic_DNA"/>
</dbReference>
<feature type="site" description="Contributes to redox potential value" evidence="9">
    <location>
        <position position="36"/>
    </location>
</feature>
<keyword evidence="13" id="KW-1185">Reference proteome</keyword>
<dbReference type="GO" id="GO:0045454">
    <property type="term" value="P:cell redox homeostasis"/>
    <property type="evidence" value="ECO:0007669"/>
    <property type="project" value="TreeGrafter"/>
</dbReference>
<evidence type="ECO:0000256" key="9">
    <source>
        <dbReference type="PIRSR" id="PIRSR000077-1"/>
    </source>
</evidence>
<evidence type="ECO:0000256" key="5">
    <source>
        <dbReference type="ARBA" id="ARBA00023157"/>
    </source>
</evidence>
<dbReference type="PANTHER" id="PTHR45663:SF11">
    <property type="entry name" value="GEO12009P1"/>
    <property type="match status" value="1"/>
</dbReference>
<gene>
    <name evidence="12" type="primary">trxA</name>
    <name evidence="12" type="ORF">BR63_02645</name>
</gene>
<dbReference type="PIRSF" id="PIRSF000077">
    <property type="entry name" value="Thioredoxin"/>
    <property type="match status" value="1"/>
</dbReference>
<evidence type="ECO:0000313" key="13">
    <source>
        <dbReference type="Proteomes" id="UP000515847"/>
    </source>
</evidence>
<reference evidence="12 13" key="1">
    <citation type="journal article" date="2019" name="Front. Microbiol.">
        <title>Thermoanaerosceptrum fracticalcis gen. nov. sp. nov., a Novel Fumarate-Fermenting Microorganism From a Deep Fractured Carbonate Aquifer of the US Great Basin.</title>
        <authorList>
            <person name="Hamilton-Brehm S.D."/>
            <person name="Stewart L.E."/>
            <person name="Zavarin M."/>
            <person name="Caldwell M."/>
            <person name="Lawson P.A."/>
            <person name="Onstott T.C."/>
            <person name="Grzymski J."/>
            <person name="Neveux I."/>
            <person name="Lollar B.S."/>
            <person name="Russell C.E."/>
            <person name="Moser D.P."/>
        </authorList>
    </citation>
    <scope>NUCLEOTIDE SEQUENCE [LARGE SCALE GENOMIC DNA]</scope>
    <source>
        <strain evidence="12 13">DRI-13</strain>
    </source>
</reference>
<feature type="disulfide bond" description="Redox-active" evidence="10">
    <location>
        <begin position="34"/>
        <end position="37"/>
    </location>
</feature>
<evidence type="ECO:0000313" key="12">
    <source>
        <dbReference type="EMBL" id="QNB45303.1"/>
    </source>
</evidence>
<dbReference type="Gene3D" id="3.40.30.10">
    <property type="entry name" value="Glutaredoxin"/>
    <property type="match status" value="1"/>
</dbReference>
<dbReference type="PROSITE" id="PS00194">
    <property type="entry name" value="THIOREDOXIN_1"/>
    <property type="match status" value="1"/>
</dbReference>
<evidence type="ECO:0000256" key="6">
    <source>
        <dbReference type="ARBA" id="ARBA00023284"/>
    </source>
</evidence>
<evidence type="ECO:0000256" key="7">
    <source>
        <dbReference type="NCBIfam" id="TIGR01068"/>
    </source>
</evidence>
<keyword evidence="3" id="KW-0813">Transport</keyword>
<evidence type="ECO:0000259" key="11">
    <source>
        <dbReference type="PROSITE" id="PS51352"/>
    </source>
</evidence>
<dbReference type="InterPro" id="IPR005746">
    <property type="entry name" value="Thioredoxin"/>
</dbReference>
<dbReference type="PROSITE" id="PS51352">
    <property type="entry name" value="THIOREDOXIN_2"/>
    <property type="match status" value="1"/>
</dbReference>
<dbReference type="Pfam" id="PF00085">
    <property type="entry name" value="Thioredoxin"/>
    <property type="match status" value="1"/>
</dbReference>